<dbReference type="EMBL" id="MU157831">
    <property type="protein sequence ID" value="KAF9532669.1"/>
    <property type="molecule type" value="Genomic_DNA"/>
</dbReference>
<organism evidence="2 3">
    <name type="scientific">Crepidotus variabilis</name>
    <dbReference type="NCBI Taxonomy" id="179855"/>
    <lineage>
        <taxon>Eukaryota</taxon>
        <taxon>Fungi</taxon>
        <taxon>Dikarya</taxon>
        <taxon>Basidiomycota</taxon>
        <taxon>Agaricomycotina</taxon>
        <taxon>Agaricomycetes</taxon>
        <taxon>Agaricomycetidae</taxon>
        <taxon>Agaricales</taxon>
        <taxon>Agaricineae</taxon>
        <taxon>Crepidotaceae</taxon>
        <taxon>Crepidotus</taxon>
    </lineage>
</organism>
<dbReference type="AlphaFoldDB" id="A0A9P6JUB0"/>
<evidence type="ECO:0000313" key="3">
    <source>
        <dbReference type="Proteomes" id="UP000807306"/>
    </source>
</evidence>
<name>A0A9P6JUB0_9AGAR</name>
<keyword evidence="1" id="KW-1133">Transmembrane helix</keyword>
<dbReference type="PANTHER" id="PTHR37919">
    <property type="entry name" value="PROTEIN CBG05606"/>
    <property type="match status" value="1"/>
</dbReference>
<protein>
    <submittedName>
        <fullName evidence="2">Uncharacterized protein</fullName>
    </submittedName>
</protein>
<feature type="transmembrane region" description="Helical" evidence="1">
    <location>
        <begin position="140"/>
        <end position="160"/>
    </location>
</feature>
<gene>
    <name evidence="2" type="ORF">CPB83DRAFT_890853</name>
</gene>
<dbReference type="OrthoDB" id="60858at2759"/>
<keyword evidence="3" id="KW-1185">Reference proteome</keyword>
<proteinExistence type="predicted"/>
<keyword evidence="1" id="KW-0472">Membrane</keyword>
<sequence>MAPAKYHWISAWFAITAPIILWDAGYLLMRPRSMEGGDLRWIWSFFDIYERIDNVYSIKGYYEKAGFGPAAAVLNIIETTLNLLYLYFVHVAPNDMAPIFGFSGAGLTLAKTTLWALQEHFCQHCSYAAGMTNFTEFFKFWIAPTVVWYIFCSSIVVTLGTDMASALSGRTESMLQHKTK</sequence>
<keyword evidence="1" id="KW-0812">Transmembrane</keyword>
<evidence type="ECO:0000256" key="1">
    <source>
        <dbReference type="SAM" id="Phobius"/>
    </source>
</evidence>
<dbReference type="PANTHER" id="PTHR37919:SF2">
    <property type="entry name" value="EXPERA DOMAIN-CONTAINING PROTEIN"/>
    <property type="match status" value="1"/>
</dbReference>
<accession>A0A9P6JUB0</accession>
<evidence type="ECO:0000313" key="2">
    <source>
        <dbReference type="EMBL" id="KAF9532669.1"/>
    </source>
</evidence>
<feature type="transmembrane region" description="Helical" evidence="1">
    <location>
        <begin position="6"/>
        <end position="29"/>
    </location>
</feature>
<reference evidence="2" key="1">
    <citation type="submission" date="2020-11" db="EMBL/GenBank/DDBJ databases">
        <authorList>
            <consortium name="DOE Joint Genome Institute"/>
            <person name="Ahrendt S."/>
            <person name="Riley R."/>
            <person name="Andreopoulos W."/>
            <person name="Labutti K."/>
            <person name="Pangilinan J."/>
            <person name="Ruiz-Duenas F.J."/>
            <person name="Barrasa J.M."/>
            <person name="Sanchez-Garcia M."/>
            <person name="Camarero S."/>
            <person name="Miyauchi S."/>
            <person name="Serrano A."/>
            <person name="Linde D."/>
            <person name="Babiker R."/>
            <person name="Drula E."/>
            <person name="Ayuso-Fernandez I."/>
            <person name="Pacheco R."/>
            <person name="Padilla G."/>
            <person name="Ferreira P."/>
            <person name="Barriuso J."/>
            <person name="Kellner H."/>
            <person name="Castanera R."/>
            <person name="Alfaro M."/>
            <person name="Ramirez L."/>
            <person name="Pisabarro A.G."/>
            <person name="Kuo A."/>
            <person name="Tritt A."/>
            <person name="Lipzen A."/>
            <person name="He G."/>
            <person name="Yan M."/>
            <person name="Ng V."/>
            <person name="Cullen D."/>
            <person name="Martin F."/>
            <person name="Rosso M.-N."/>
            <person name="Henrissat B."/>
            <person name="Hibbett D."/>
            <person name="Martinez A.T."/>
            <person name="Grigoriev I.V."/>
        </authorList>
    </citation>
    <scope>NUCLEOTIDE SEQUENCE</scope>
    <source>
        <strain evidence="2">CBS 506.95</strain>
    </source>
</reference>
<feature type="transmembrane region" description="Helical" evidence="1">
    <location>
        <begin position="67"/>
        <end position="88"/>
    </location>
</feature>
<comment type="caution">
    <text evidence="2">The sequence shown here is derived from an EMBL/GenBank/DDBJ whole genome shotgun (WGS) entry which is preliminary data.</text>
</comment>
<dbReference type="Proteomes" id="UP000807306">
    <property type="component" value="Unassembled WGS sequence"/>
</dbReference>